<reference evidence="7" key="1">
    <citation type="submission" date="2016-08" db="EMBL/GenBank/DDBJ databases">
        <authorList>
            <person name="Tokovenko B."/>
            <person name="Kalinowski J."/>
        </authorList>
    </citation>
    <scope>NUCLEOTIDE SEQUENCE [LARGE SCALE GENOMIC DNA]</scope>
    <source>
        <strain evidence="7">UTMC102</strain>
    </source>
</reference>
<feature type="transmembrane region" description="Helical" evidence="4">
    <location>
        <begin position="153"/>
        <end position="181"/>
    </location>
</feature>
<evidence type="ECO:0000313" key="6">
    <source>
        <dbReference type="EMBL" id="OOC55870.1"/>
    </source>
</evidence>
<feature type="domain" description="Signal transduction histidine kinase subgroup 3 dimerisation and phosphoacceptor" evidence="5">
    <location>
        <begin position="202"/>
        <end position="269"/>
    </location>
</feature>
<name>A0A1V3C663_9ACTN</name>
<evidence type="ECO:0000256" key="1">
    <source>
        <dbReference type="ARBA" id="ARBA00022679"/>
    </source>
</evidence>
<sequence>MTEHGTPPAGDVRNGRKLRVARLIILASISFLLVALLVFPLMEVTMAGEGFSPWRSLAAAGISVPLGVTLVLLLRSRLDGRRDPDPRLYWGSVALTVVGAAALQHPFLSMSFLAAWWGVGVFVAPRRRGAVVTLGLLAVPWLLIPLSPLDIHFLAYLAVWLFAIAWALVLAAGSLASLWLWDVTNDAVRGQAARAQLAVTEERLRFARDMHDLLGHSLSALAVKAELAGRLAERAPERAAAEMTEVHELARKALQQVRTAVSGYREVDLAGEVDAVGSVLAANGTRVSVTGLDGLALSPERASLAAWVVREGVTNVLRHSDATECQIVFTPTRDTAVGRVLVVEVSNDRARGDGAMEGSSGNGLAGLSERVSMSGGTLSAAHTGNGGFLLRAVIPL</sequence>
<dbReference type="GO" id="GO:0016020">
    <property type="term" value="C:membrane"/>
    <property type="evidence" value="ECO:0007669"/>
    <property type="project" value="InterPro"/>
</dbReference>
<dbReference type="RefSeq" id="WP_077692301.1">
    <property type="nucleotide sequence ID" value="NZ_MCOK01000001.1"/>
</dbReference>
<dbReference type="CDD" id="cd16917">
    <property type="entry name" value="HATPase_UhpB-NarQ-NarX-like"/>
    <property type="match status" value="1"/>
</dbReference>
<dbReference type="InterPro" id="IPR036890">
    <property type="entry name" value="HATPase_C_sf"/>
</dbReference>
<proteinExistence type="predicted"/>
<dbReference type="Gene3D" id="3.30.565.10">
    <property type="entry name" value="Histidine kinase-like ATPase, C-terminal domain"/>
    <property type="match status" value="1"/>
</dbReference>
<feature type="transmembrane region" description="Helical" evidence="4">
    <location>
        <begin position="88"/>
        <end position="117"/>
    </location>
</feature>
<protein>
    <submittedName>
        <fullName evidence="6">Two-component sensor histidine kinase</fullName>
    </submittedName>
</protein>
<dbReference type="Gene3D" id="1.20.5.1930">
    <property type="match status" value="1"/>
</dbReference>
<dbReference type="AlphaFoldDB" id="A0A1V3C663"/>
<dbReference type="EMBL" id="MCOK01000001">
    <property type="protein sequence ID" value="OOC55870.1"/>
    <property type="molecule type" value="Genomic_DNA"/>
</dbReference>
<evidence type="ECO:0000259" key="5">
    <source>
        <dbReference type="Pfam" id="PF07730"/>
    </source>
</evidence>
<dbReference type="InterPro" id="IPR011712">
    <property type="entry name" value="Sig_transdc_His_kin_sub3_dim/P"/>
</dbReference>
<feature type="transmembrane region" description="Helical" evidence="4">
    <location>
        <begin position="129"/>
        <end position="146"/>
    </location>
</feature>
<keyword evidence="2 6" id="KW-0418">Kinase</keyword>
<feature type="transmembrane region" description="Helical" evidence="4">
    <location>
        <begin position="54"/>
        <end position="76"/>
    </location>
</feature>
<keyword evidence="4" id="KW-1133">Transmembrane helix</keyword>
<keyword evidence="4" id="KW-0472">Membrane</keyword>
<dbReference type="STRING" id="501010.NOSIN_20215"/>
<dbReference type="InterPro" id="IPR050482">
    <property type="entry name" value="Sensor_HK_TwoCompSys"/>
</dbReference>
<dbReference type="GO" id="GO:0000155">
    <property type="term" value="F:phosphorelay sensor kinase activity"/>
    <property type="evidence" value="ECO:0007669"/>
    <property type="project" value="InterPro"/>
</dbReference>
<keyword evidence="4" id="KW-0812">Transmembrane</keyword>
<keyword evidence="7" id="KW-1185">Reference proteome</keyword>
<dbReference type="SUPFAM" id="SSF55874">
    <property type="entry name" value="ATPase domain of HSP90 chaperone/DNA topoisomerase II/histidine kinase"/>
    <property type="match status" value="1"/>
</dbReference>
<dbReference type="Proteomes" id="UP000189004">
    <property type="component" value="Unassembled WGS sequence"/>
</dbReference>
<evidence type="ECO:0000256" key="4">
    <source>
        <dbReference type="SAM" id="Phobius"/>
    </source>
</evidence>
<evidence type="ECO:0000256" key="2">
    <source>
        <dbReference type="ARBA" id="ARBA00022777"/>
    </source>
</evidence>
<gene>
    <name evidence="6" type="ORF">NOSIN_20215</name>
</gene>
<keyword evidence="1" id="KW-0808">Transferase</keyword>
<dbReference type="GO" id="GO:0046983">
    <property type="term" value="F:protein dimerization activity"/>
    <property type="evidence" value="ECO:0007669"/>
    <property type="project" value="InterPro"/>
</dbReference>
<keyword evidence="3" id="KW-0902">Two-component regulatory system</keyword>
<feature type="transmembrane region" description="Helical" evidence="4">
    <location>
        <begin position="23"/>
        <end position="42"/>
    </location>
</feature>
<comment type="caution">
    <text evidence="6">The sequence shown here is derived from an EMBL/GenBank/DDBJ whole genome shotgun (WGS) entry which is preliminary data.</text>
</comment>
<evidence type="ECO:0000313" key="7">
    <source>
        <dbReference type="Proteomes" id="UP000189004"/>
    </source>
</evidence>
<accession>A0A1V3C663</accession>
<dbReference type="Pfam" id="PF07730">
    <property type="entry name" value="HisKA_3"/>
    <property type="match status" value="1"/>
</dbReference>
<organism evidence="6 7">
    <name type="scientific">Nocardiopsis sinuspersici</name>
    <dbReference type="NCBI Taxonomy" id="501010"/>
    <lineage>
        <taxon>Bacteria</taxon>
        <taxon>Bacillati</taxon>
        <taxon>Actinomycetota</taxon>
        <taxon>Actinomycetes</taxon>
        <taxon>Streptosporangiales</taxon>
        <taxon>Nocardiopsidaceae</taxon>
        <taxon>Nocardiopsis</taxon>
    </lineage>
</organism>
<dbReference type="PANTHER" id="PTHR24421:SF63">
    <property type="entry name" value="SENSOR HISTIDINE KINASE DESK"/>
    <property type="match status" value="1"/>
</dbReference>
<evidence type="ECO:0000256" key="3">
    <source>
        <dbReference type="ARBA" id="ARBA00023012"/>
    </source>
</evidence>
<dbReference type="PANTHER" id="PTHR24421">
    <property type="entry name" value="NITRATE/NITRITE SENSOR PROTEIN NARX-RELATED"/>
    <property type="match status" value="1"/>
</dbReference>